<dbReference type="InterPro" id="IPR036968">
    <property type="entry name" value="Enolpyruvate_Tfrase_sf"/>
</dbReference>
<feature type="binding site" evidence="7">
    <location>
        <position position="302"/>
    </location>
    <ligand>
        <name>3-phosphoshikimate</name>
        <dbReference type="ChEBI" id="CHEBI:145989"/>
    </ligand>
</feature>
<evidence type="ECO:0000256" key="7">
    <source>
        <dbReference type="HAMAP-Rule" id="MF_00210"/>
    </source>
</evidence>
<dbReference type="InterPro" id="IPR023193">
    <property type="entry name" value="EPSP_synthase_CS"/>
</dbReference>
<dbReference type="EC" id="2.5.1.19" evidence="7"/>
<proteinExistence type="inferred from homology"/>
<dbReference type="InterPro" id="IPR001986">
    <property type="entry name" value="Enolpyruvate_Tfrase_dom"/>
</dbReference>
<protein>
    <recommendedName>
        <fullName evidence="7">3-phosphoshikimate 1-carboxyvinyltransferase</fullName>
        <ecNumber evidence="7">2.5.1.19</ecNumber>
    </recommendedName>
    <alternativeName>
        <fullName evidence="7">5-enolpyruvylshikimate-3-phosphate synthase</fullName>
        <shortName evidence="7">EPSP synthase</shortName>
        <shortName evidence="7">EPSPS</shortName>
    </alternativeName>
</protein>
<dbReference type="PANTHER" id="PTHR21090">
    <property type="entry name" value="AROM/DEHYDROQUINATE SYNTHASE"/>
    <property type="match status" value="1"/>
</dbReference>
<feature type="binding site" evidence="7">
    <location>
        <position position="25"/>
    </location>
    <ligand>
        <name>3-phosphoshikimate</name>
        <dbReference type="ChEBI" id="CHEBI:145989"/>
    </ligand>
</feature>
<reference evidence="9 10" key="1">
    <citation type="submission" date="2018-08" db="EMBL/GenBank/DDBJ databases">
        <title>A genome reference for cultivated species of the human gut microbiota.</title>
        <authorList>
            <person name="Zou Y."/>
            <person name="Xue W."/>
            <person name="Luo G."/>
        </authorList>
    </citation>
    <scope>NUCLEOTIDE SEQUENCE [LARGE SCALE GENOMIC DNA]</scope>
    <source>
        <strain evidence="9 10">AF35-6BH</strain>
    </source>
</reference>
<dbReference type="PIRSF" id="PIRSF000505">
    <property type="entry name" value="EPSPS"/>
    <property type="match status" value="1"/>
</dbReference>
<evidence type="ECO:0000313" key="10">
    <source>
        <dbReference type="Proteomes" id="UP000284868"/>
    </source>
</evidence>
<feature type="binding site" evidence="7">
    <location>
        <position position="161"/>
    </location>
    <ligand>
        <name>3-phosphoshikimate</name>
        <dbReference type="ChEBI" id="CHEBI:145989"/>
    </ligand>
</feature>
<dbReference type="NCBIfam" id="TIGR01356">
    <property type="entry name" value="aroA"/>
    <property type="match status" value="1"/>
</dbReference>
<name>A0A415PA95_9FIRM</name>
<feature type="binding site" evidence="7">
    <location>
        <position position="162"/>
    </location>
    <ligand>
        <name>phosphoenolpyruvate</name>
        <dbReference type="ChEBI" id="CHEBI:58702"/>
    </ligand>
</feature>
<feature type="binding site" evidence="7">
    <location>
        <position position="20"/>
    </location>
    <ligand>
        <name>3-phosphoshikimate</name>
        <dbReference type="ChEBI" id="CHEBI:145989"/>
    </ligand>
</feature>
<gene>
    <name evidence="7 9" type="primary">aroA</name>
    <name evidence="9" type="ORF">DWZ83_07060</name>
</gene>
<feature type="binding site" evidence="7">
    <location>
        <position position="20"/>
    </location>
    <ligand>
        <name>phosphoenolpyruvate</name>
        <dbReference type="ChEBI" id="CHEBI:58702"/>
    </ligand>
</feature>
<feature type="binding site" evidence="7">
    <location>
        <position position="119"/>
    </location>
    <ligand>
        <name>phosphoenolpyruvate</name>
        <dbReference type="ChEBI" id="CHEBI:58702"/>
    </ligand>
</feature>
<dbReference type="SUPFAM" id="SSF55205">
    <property type="entry name" value="EPT/RTPC-like"/>
    <property type="match status" value="1"/>
</dbReference>
<dbReference type="PANTHER" id="PTHR21090:SF5">
    <property type="entry name" value="PENTAFUNCTIONAL AROM POLYPEPTIDE"/>
    <property type="match status" value="1"/>
</dbReference>
<keyword evidence="4 7" id="KW-0808">Transferase</keyword>
<feature type="binding site" evidence="7">
    <location>
        <position position="333"/>
    </location>
    <ligand>
        <name>phosphoenolpyruvate</name>
        <dbReference type="ChEBI" id="CHEBI:58702"/>
    </ligand>
</feature>
<evidence type="ECO:0000256" key="6">
    <source>
        <dbReference type="ARBA" id="ARBA00044633"/>
    </source>
</evidence>
<dbReference type="EMBL" id="QRPK01000035">
    <property type="protein sequence ID" value="RHM09549.1"/>
    <property type="molecule type" value="Genomic_DNA"/>
</dbReference>
<keyword evidence="5 7" id="KW-0057">Aromatic amino acid biosynthesis</keyword>
<organism evidence="9 10">
    <name type="scientific">Amedibacillus dolichus</name>
    <dbReference type="NCBI Taxonomy" id="31971"/>
    <lineage>
        <taxon>Bacteria</taxon>
        <taxon>Bacillati</taxon>
        <taxon>Bacillota</taxon>
        <taxon>Erysipelotrichia</taxon>
        <taxon>Erysipelotrichales</taxon>
        <taxon>Erysipelotrichaceae</taxon>
        <taxon>Amedibacillus</taxon>
    </lineage>
</organism>
<keyword evidence="10" id="KW-1185">Reference proteome</keyword>
<evidence type="ECO:0000256" key="1">
    <source>
        <dbReference type="ARBA" id="ARBA00004811"/>
    </source>
</evidence>
<comment type="pathway">
    <text evidence="1 7">Metabolic intermediate biosynthesis; chorismate biosynthesis; chorismate from D-erythrose 4-phosphate and phosphoenolpyruvate: step 6/7.</text>
</comment>
<dbReference type="InterPro" id="IPR006264">
    <property type="entry name" value="EPSP_synthase"/>
</dbReference>
<dbReference type="InterPro" id="IPR013792">
    <property type="entry name" value="RNA3'P_cycl/enolpyr_Trfase_a/b"/>
</dbReference>
<dbReference type="GO" id="GO:0009423">
    <property type="term" value="P:chorismate biosynthetic process"/>
    <property type="evidence" value="ECO:0007669"/>
    <property type="project" value="UniProtKB-UniRule"/>
</dbReference>
<evidence type="ECO:0000256" key="5">
    <source>
        <dbReference type="ARBA" id="ARBA00023141"/>
    </source>
</evidence>
<comment type="function">
    <text evidence="7">Catalyzes the transfer of the enolpyruvyl moiety of phosphoenolpyruvate (PEP) to the 5-hydroxyl of shikimate-3-phosphate (S3P) to produce enolpyruvyl shikimate-3-phosphate and inorganic phosphate.</text>
</comment>
<feature type="binding site" evidence="7">
    <location>
        <position position="160"/>
    </location>
    <ligand>
        <name>3-phosphoshikimate</name>
        <dbReference type="ChEBI" id="CHEBI:145989"/>
    </ligand>
</feature>
<dbReference type="GO" id="GO:0008652">
    <property type="term" value="P:amino acid biosynthetic process"/>
    <property type="evidence" value="ECO:0007669"/>
    <property type="project" value="UniProtKB-KW"/>
</dbReference>
<dbReference type="HAMAP" id="MF_00210">
    <property type="entry name" value="EPSP_synth"/>
    <property type="match status" value="1"/>
</dbReference>
<feature type="binding site" evidence="7">
    <location>
        <position position="162"/>
    </location>
    <ligand>
        <name>3-phosphoshikimate</name>
        <dbReference type="ChEBI" id="CHEBI:145989"/>
    </ligand>
</feature>
<sequence>MKAHLLPSKSTGSIHIPPSKSMSHRAIICAALAHGESIIQNVAYSKDILATIEGMKQLGASIRKDGSTLYIRGVQSFQQLAAKEIFCNESGSTLRFFIPIFSLCNQDITFTGQGRLLDRPQKVYADIFHKQGLDFTHTPSGIHIHQSLQAGWYTLKGDVSSQFISGLLFALPLLTEDSTIHIEPPFESRSYIDLTLEMMERFGVKAYYHDEFTLYIPGNQQYQACNYTIEGDYSQLAFFAVLGAISDGITLHGVTSSSKQGDKQIIDILKQFGALIDTLKDGYRIHPAKLIGQAINLENCPDLGPIVCVLGMYGEGTTHIYNASRLRIKESDRIAAMEEELRKFGTNITSTPDTITIQHNPNPICQTSLYGHNDHRVVMALSVAAMASCQEAIIEDAQAIEKSYPTFFEDFKKVGGKVDLL</sequence>
<feature type="binding site" evidence="7">
    <location>
        <position position="188"/>
    </location>
    <ligand>
        <name>3-phosphoshikimate</name>
        <dbReference type="ChEBI" id="CHEBI:145989"/>
    </ligand>
</feature>
<comment type="caution">
    <text evidence="7">Lacks conserved residue(s) required for the propagation of feature annotation.</text>
</comment>
<comment type="subunit">
    <text evidence="7">Monomer.</text>
</comment>
<dbReference type="Gene3D" id="3.65.10.10">
    <property type="entry name" value="Enolpyruvate transferase domain"/>
    <property type="match status" value="2"/>
</dbReference>
<accession>A0A415PA95</accession>
<feature type="binding site" evidence="7">
    <location>
        <position position="329"/>
    </location>
    <ligand>
        <name>3-phosphoshikimate</name>
        <dbReference type="ChEBI" id="CHEBI:145989"/>
    </ligand>
</feature>
<dbReference type="Pfam" id="PF00275">
    <property type="entry name" value="EPSP_synthase"/>
    <property type="match status" value="1"/>
</dbReference>
<dbReference type="GO" id="GO:0009073">
    <property type="term" value="P:aromatic amino acid family biosynthetic process"/>
    <property type="evidence" value="ECO:0007669"/>
    <property type="project" value="UniProtKB-KW"/>
</dbReference>
<dbReference type="GO" id="GO:0005737">
    <property type="term" value="C:cytoplasm"/>
    <property type="evidence" value="ECO:0007669"/>
    <property type="project" value="UniProtKB-SubCell"/>
</dbReference>
<dbReference type="UniPathway" id="UPA00053">
    <property type="reaction ID" value="UER00089"/>
</dbReference>
<keyword evidence="7" id="KW-0963">Cytoplasm</keyword>
<dbReference type="GO" id="GO:0003866">
    <property type="term" value="F:3-phosphoshikimate 1-carboxyvinyltransferase activity"/>
    <property type="evidence" value="ECO:0007669"/>
    <property type="project" value="UniProtKB-UniRule"/>
</dbReference>
<comment type="caution">
    <text evidence="9">The sequence shown here is derived from an EMBL/GenBank/DDBJ whole genome shotgun (WGS) entry which is preliminary data.</text>
</comment>
<feature type="domain" description="Enolpyruvate transferase" evidence="8">
    <location>
        <begin position="8"/>
        <end position="410"/>
    </location>
</feature>
<dbReference type="PROSITE" id="PS00885">
    <property type="entry name" value="EPSP_SYNTHASE_2"/>
    <property type="match status" value="1"/>
</dbReference>
<dbReference type="Proteomes" id="UP000284868">
    <property type="component" value="Unassembled WGS sequence"/>
</dbReference>
<evidence type="ECO:0000256" key="2">
    <source>
        <dbReference type="ARBA" id="ARBA00009948"/>
    </source>
</evidence>
<dbReference type="RefSeq" id="WP_118365676.1">
    <property type="nucleotide sequence ID" value="NZ_QRPK01000035.1"/>
</dbReference>
<dbReference type="AlphaFoldDB" id="A0A415PA95"/>
<feature type="binding site" evidence="7">
    <location>
        <position position="91"/>
    </location>
    <ligand>
        <name>phosphoenolpyruvate</name>
        <dbReference type="ChEBI" id="CHEBI:58702"/>
    </ligand>
</feature>
<evidence type="ECO:0000256" key="3">
    <source>
        <dbReference type="ARBA" id="ARBA00022605"/>
    </source>
</evidence>
<evidence type="ECO:0000256" key="4">
    <source>
        <dbReference type="ARBA" id="ARBA00022679"/>
    </source>
</evidence>
<feature type="binding site" evidence="7">
    <location>
        <position position="376"/>
    </location>
    <ligand>
        <name>phosphoenolpyruvate</name>
        <dbReference type="ChEBI" id="CHEBI:58702"/>
    </ligand>
</feature>
<dbReference type="OrthoDB" id="9809920at2"/>
<feature type="binding site" evidence="7">
    <location>
        <position position="402"/>
    </location>
    <ligand>
        <name>phosphoenolpyruvate</name>
        <dbReference type="ChEBI" id="CHEBI:58702"/>
    </ligand>
</feature>
<feature type="binding site" evidence="7">
    <location>
        <position position="21"/>
    </location>
    <ligand>
        <name>3-phosphoshikimate</name>
        <dbReference type="ChEBI" id="CHEBI:145989"/>
    </ligand>
</feature>
<keyword evidence="3 7" id="KW-0028">Amino-acid biosynthesis</keyword>
<feature type="active site" description="Proton acceptor" evidence="7">
    <location>
        <position position="302"/>
    </location>
</feature>
<comment type="similarity">
    <text evidence="2 7">Belongs to the EPSP synthase family.</text>
</comment>
<comment type="subcellular location">
    <subcellularLocation>
        <location evidence="7">Cytoplasm</location>
    </subcellularLocation>
</comment>
<comment type="catalytic activity">
    <reaction evidence="6">
        <text>3-phosphoshikimate + phosphoenolpyruvate = 5-O-(1-carboxyvinyl)-3-phosphoshikimate + phosphate</text>
        <dbReference type="Rhea" id="RHEA:21256"/>
        <dbReference type="ChEBI" id="CHEBI:43474"/>
        <dbReference type="ChEBI" id="CHEBI:57701"/>
        <dbReference type="ChEBI" id="CHEBI:58702"/>
        <dbReference type="ChEBI" id="CHEBI:145989"/>
        <dbReference type="EC" id="2.5.1.19"/>
    </reaction>
    <physiologicalReaction direction="left-to-right" evidence="6">
        <dbReference type="Rhea" id="RHEA:21257"/>
    </physiologicalReaction>
</comment>
<dbReference type="CDD" id="cd01556">
    <property type="entry name" value="EPSP_synthase"/>
    <property type="match status" value="1"/>
</dbReference>
<evidence type="ECO:0000313" key="9">
    <source>
        <dbReference type="EMBL" id="RHM09549.1"/>
    </source>
</evidence>
<evidence type="ECO:0000259" key="8">
    <source>
        <dbReference type="Pfam" id="PF00275"/>
    </source>
</evidence>